<dbReference type="Proteomes" id="UP000076584">
    <property type="component" value="Unassembled WGS sequence"/>
</dbReference>
<feature type="region of interest" description="Disordered" evidence="1">
    <location>
        <begin position="71"/>
        <end position="90"/>
    </location>
</feature>
<proteinExistence type="predicted"/>
<evidence type="ECO:0000313" key="2">
    <source>
        <dbReference type="EMBL" id="KZL80937.1"/>
    </source>
</evidence>
<gene>
    <name evidence="2" type="ORF">CI238_06677</name>
</gene>
<dbReference type="EMBL" id="LFIW01001785">
    <property type="protein sequence ID" value="KZL80937.1"/>
    <property type="molecule type" value="Genomic_DNA"/>
</dbReference>
<comment type="caution">
    <text evidence="2">The sequence shown here is derived from an EMBL/GenBank/DDBJ whole genome shotgun (WGS) entry which is preliminary data.</text>
</comment>
<name>A0A167B678_COLIC</name>
<keyword evidence="3" id="KW-1185">Reference proteome</keyword>
<feature type="non-terminal residue" evidence="2">
    <location>
        <position position="1"/>
    </location>
</feature>
<protein>
    <submittedName>
        <fullName evidence="2">Uncharacterized protein</fullName>
    </submittedName>
</protein>
<evidence type="ECO:0000313" key="3">
    <source>
        <dbReference type="Proteomes" id="UP000076584"/>
    </source>
</evidence>
<evidence type="ECO:0000256" key="1">
    <source>
        <dbReference type="SAM" id="MobiDB-lite"/>
    </source>
</evidence>
<organism evidence="2 3">
    <name type="scientific">Colletotrichum incanum</name>
    <name type="common">Soybean anthracnose fungus</name>
    <dbReference type="NCBI Taxonomy" id="1573173"/>
    <lineage>
        <taxon>Eukaryota</taxon>
        <taxon>Fungi</taxon>
        <taxon>Dikarya</taxon>
        <taxon>Ascomycota</taxon>
        <taxon>Pezizomycotina</taxon>
        <taxon>Sordariomycetes</taxon>
        <taxon>Hypocreomycetidae</taxon>
        <taxon>Glomerellales</taxon>
        <taxon>Glomerellaceae</taxon>
        <taxon>Colletotrichum</taxon>
        <taxon>Colletotrichum spaethianum species complex</taxon>
    </lineage>
</organism>
<reference evidence="2 3" key="1">
    <citation type="submission" date="2015-06" db="EMBL/GenBank/DDBJ databases">
        <title>Survival trade-offs in plant roots during colonization by closely related pathogenic and mutualistic fungi.</title>
        <authorList>
            <person name="Hacquard S."/>
            <person name="Kracher B."/>
            <person name="Hiruma K."/>
            <person name="Weinman A."/>
            <person name="Muench P."/>
            <person name="Garrido Oter R."/>
            <person name="Ver Loren van Themaat E."/>
            <person name="Dallerey J.-F."/>
            <person name="Damm U."/>
            <person name="Henrissat B."/>
            <person name="Lespinet O."/>
            <person name="Thon M."/>
            <person name="Kemen E."/>
            <person name="McHardy A.C."/>
            <person name="Schulze-Lefert P."/>
            <person name="O'Connell R.J."/>
        </authorList>
    </citation>
    <scope>NUCLEOTIDE SEQUENCE [LARGE SCALE GENOMIC DNA]</scope>
    <source>
        <strain evidence="2 3">MAFF 238704</strain>
    </source>
</reference>
<dbReference type="AlphaFoldDB" id="A0A167B678"/>
<sequence length="90" mass="9451">LIEPTKRSSPRVSQTRTLPNMPEIHCCLLPSLPLVGLPFSPVETQFSHLQETTPANGCAVAAVGSTTNALEPASTRLSGRREAGRSAGLA</sequence>
<accession>A0A167B678</accession>